<dbReference type="GO" id="GO:0005829">
    <property type="term" value="C:cytosol"/>
    <property type="evidence" value="ECO:0007669"/>
    <property type="project" value="TreeGrafter"/>
</dbReference>
<dbReference type="SMART" id="SM00530">
    <property type="entry name" value="HTH_XRE"/>
    <property type="match status" value="1"/>
</dbReference>
<dbReference type="Pfam" id="PF13560">
    <property type="entry name" value="HTH_31"/>
    <property type="match status" value="1"/>
</dbReference>
<dbReference type="Pfam" id="PF07883">
    <property type="entry name" value="Cupin_2"/>
    <property type="match status" value="1"/>
</dbReference>
<dbReference type="Gene3D" id="1.10.260.40">
    <property type="entry name" value="lambda repressor-like DNA-binding domains"/>
    <property type="match status" value="1"/>
</dbReference>
<feature type="domain" description="HTH cro/C1-type" evidence="2">
    <location>
        <begin position="10"/>
        <end position="64"/>
    </location>
</feature>
<dbReference type="AlphaFoldDB" id="A0A9X3YP17"/>
<evidence type="ECO:0000313" key="4">
    <source>
        <dbReference type="Proteomes" id="UP001139971"/>
    </source>
</evidence>
<reference evidence="3" key="1">
    <citation type="submission" date="2023-02" db="EMBL/GenBank/DDBJ databases">
        <title>Tahibacter soli sp. nov. isolated from soil.</title>
        <authorList>
            <person name="Baek J.H."/>
            <person name="Lee J.K."/>
            <person name="Choi D.G."/>
            <person name="Jeon C.O."/>
        </authorList>
    </citation>
    <scope>NUCLEOTIDE SEQUENCE</scope>
    <source>
        <strain evidence="3">BL</strain>
    </source>
</reference>
<evidence type="ECO:0000256" key="1">
    <source>
        <dbReference type="ARBA" id="ARBA00023125"/>
    </source>
</evidence>
<accession>A0A9X3YP17</accession>
<dbReference type="InterPro" id="IPR010982">
    <property type="entry name" value="Lambda_DNA-bd_dom_sf"/>
</dbReference>
<dbReference type="SUPFAM" id="SSF47413">
    <property type="entry name" value="lambda repressor-like DNA-binding domains"/>
    <property type="match status" value="1"/>
</dbReference>
<keyword evidence="1" id="KW-0238">DNA-binding</keyword>
<dbReference type="PROSITE" id="PS50943">
    <property type="entry name" value="HTH_CROC1"/>
    <property type="match status" value="1"/>
</dbReference>
<dbReference type="PANTHER" id="PTHR46797">
    <property type="entry name" value="HTH-TYPE TRANSCRIPTIONAL REGULATOR"/>
    <property type="match status" value="1"/>
</dbReference>
<gene>
    <name evidence="3" type="ORF">OD750_019900</name>
</gene>
<keyword evidence="4" id="KW-1185">Reference proteome</keyword>
<sequence length="187" mass="20379">MSFQPIGRRLRHYRREAGKTLAQVAGETGLSVGFLSQAERDLTGISISSLTSIARALNVPLRALLEQPQQAEPDSHHGRREVYATRAAGQTYERLSTTFPGQVINAVKMRLPVGHASEQISHDGDEFVFVLAGFVRYSVGGKDYDLGPHDSVHFDAHQVHAVTNTGETEAELLSIGTLPIFDDTRGG</sequence>
<dbReference type="InterPro" id="IPR001387">
    <property type="entry name" value="Cro/C1-type_HTH"/>
</dbReference>
<dbReference type="InterPro" id="IPR011051">
    <property type="entry name" value="RmlC_Cupin_sf"/>
</dbReference>
<evidence type="ECO:0000313" key="3">
    <source>
        <dbReference type="EMBL" id="MDC8014815.1"/>
    </source>
</evidence>
<evidence type="ECO:0000259" key="2">
    <source>
        <dbReference type="PROSITE" id="PS50943"/>
    </source>
</evidence>
<dbReference type="Proteomes" id="UP001139971">
    <property type="component" value="Unassembled WGS sequence"/>
</dbReference>
<name>A0A9X3YP17_9GAMM</name>
<dbReference type="RefSeq" id="WP_263540944.1">
    <property type="nucleotide sequence ID" value="NZ_JAOVZO020000019.1"/>
</dbReference>
<dbReference type="SUPFAM" id="SSF51182">
    <property type="entry name" value="RmlC-like cupins"/>
    <property type="match status" value="1"/>
</dbReference>
<dbReference type="InterPro" id="IPR050807">
    <property type="entry name" value="TransReg_Diox_bact_type"/>
</dbReference>
<dbReference type="InterPro" id="IPR013096">
    <property type="entry name" value="Cupin_2"/>
</dbReference>
<comment type="caution">
    <text evidence="3">The sequence shown here is derived from an EMBL/GenBank/DDBJ whole genome shotgun (WGS) entry which is preliminary data.</text>
</comment>
<dbReference type="GO" id="GO:0003700">
    <property type="term" value="F:DNA-binding transcription factor activity"/>
    <property type="evidence" value="ECO:0007669"/>
    <property type="project" value="TreeGrafter"/>
</dbReference>
<dbReference type="GO" id="GO:0003677">
    <property type="term" value="F:DNA binding"/>
    <property type="evidence" value="ECO:0007669"/>
    <property type="project" value="UniProtKB-KW"/>
</dbReference>
<protein>
    <submittedName>
        <fullName evidence="3">XRE family transcriptional regulator</fullName>
    </submittedName>
</protein>
<dbReference type="InterPro" id="IPR014710">
    <property type="entry name" value="RmlC-like_jellyroll"/>
</dbReference>
<dbReference type="CDD" id="cd00093">
    <property type="entry name" value="HTH_XRE"/>
    <property type="match status" value="1"/>
</dbReference>
<dbReference type="CDD" id="cd02209">
    <property type="entry name" value="cupin_XRE_C"/>
    <property type="match status" value="1"/>
</dbReference>
<dbReference type="EMBL" id="JAOVZO020000019">
    <property type="protein sequence ID" value="MDC8014815.1"/>
    <property type="molecule type" value="Genomic_DNA"/>
</dbReference>
<organism evidence="3 4">
    <name type="scientific">Tahibacter soli</name>
    <dbReference type="NCBI Taxonomy" id="2983605"/>
    <lineage>
        <taxon>Bacteria</taxon>
        <taxon>Pseudomonadati</taxon>
        <taxon>Pseudomonadota</taxon>
        <taxon>Gammaproteobacteria</taxon>
        <taxon>Lysobacterales</taxon>
        <taxon>Rhodanobacteraceae</taxon>
        <taxon>Tahibacter</taxon>
    </lineage>
</organism>
<dbReference type="Gene3D" id="2.60.120.10">
    <property type="entry name" value="Jelly Rolls"/>
    <property type="match status" value="1"/>
</dbReference>
<dbReference type="PANTHER" id="PTHR46797:SF25">
    <property type="entry name" value="TRANSCRIPTIONAL REGULATOR"/>
    <property type="match status" value="1"/>
</dbReference>
<proteinExistence type="predicted"/>